<keyword evidence="2" id="KW-1185">Reference proteome</keyword>
<reference evidence="1" key="1">
    <citation type="submission" date="2020-05" db="EMBL/GenBank/DDBJ databases">
        <title>Large-scale comparative analyses of tick genomes elucidate their genetic diversity and vector capacities.</title>
        <authorList>
            <person name="Jia N."/>
            <person name="Wang J."/>
            <person name="Shi W."/>
            <person name="Du L."/>
            <person name="Sun Y."/>
            <person name="Zhan W."/>
            <person name="Jiang J."/>
            <person name="Wang Q."/>
            <person name="Zhang B."/>
            <person name="Ji P."/>
            <person name="Sakyi L.B."/>
            <person name="Cui X."/>
            <person name="Yuan T."/>
            <person name="Jiang B."/>
            <person name="Yang W."/>
            <person name="Lam T.T.-Y."/>
            <person name="Chang Q."/>
            <person name="Ding S."/>
            <person name="Wang X."/>
            <person name="Zhu J."/>
            <person name="Ruan X."/>
            <person name="Zhao L."/>
            <person name="Wei J."/>
            <person name="Que T."/>
            <person name="Du C."/>
            <person name="Cheng J."/>
            <person name="Dai P."/>
            <person name="Han X."/>
            <person name="Huang E."/>
            <person name="Gao Y."/>
            <person name="Liu J."/>
            <person name="Shao H."/>
            <person name="Ye R."/>
            <person name="Li L."/>
            <person name="Wei W."/>
            <person name="Wang X."/>
            <person name="Wang C."/>
            <person name="Yang T."/>
            <person name="Huo Q."/>
            <person name="Li W."/>
            <person name="Guo W."/>
            <person name="Chen H."/>
            <person name="Zhou L."/>
            <person name="Ni X."/>
            <person name="Tian J."/>
            <person name="Zhou Y."/>
            <person name="Sheng Y."/>
            <person name="Liu T."/>
            <person name="Pan Y."/>
            <person name="Xia L."/>
            <person name="Li J."/>
            <person name="Zhao F."/>
            <person name="Cao W."/>
        </authorList>
    </citation>
    <scope>NUCLEOTIDE SEQUENCE</scope>
    <source>
        <strain evidence="1">Dsil-2018</strain>
    </source>
</reference>
<proteinExistence type="predicted"/>
<comment type="caution">
    <text evidence="1">The sequence shown here is derived from an EMBL/GenBank/DDBJ whole genome shotgun (WGS) entry which is preliminary data.</text>
</comment>
<evidence type="ECO:0000313" key="1">
    <source>
        <dbReference type="EMBL" id="KAH7946006.1"/>
    </source>
</evidence>
<sequence length="855" mass="94382">MSDWSDTSEAADSDTSCCTPRFSRPRGEEQEAAAVPRATRQDSSKWMWYYNLSEKQRRAEDERIANKLAAVEAEFREVEKFELTYVPFEYRTRGSSLSPRTPPPKEPCTSASDAVSASPLPSTSNAGLPEPPCEAQPDGRRVKFRLADGSVVSSSDDEDTFVSRVSRKRFVHSSNDAAESPPKASEGRALEDISSDDDDGASASGRVARLSKVRETPGALPRSIPEEDVDRESGGDASSSSSLTRADVIRKRKERIDRQRSLIEDICSGHRSSSDESSRKRSFLRTPVVTPTHRSVAGRQSHVRRTLWAQDDRATPSPTSSVEEPLRVLEWGQTPPSFWLSSASSATSSIAGPPAKTSRVWHSTPHGAPRSKFASLRDIRASGSAPLRGTFATEASADRPQRAGRGFQVLDRGQTLVVTKLPESQEVTCFGEQPPTEPPSAAPSPASQRHDEGSTTQRSVDAAEWSTVIRFGVGGNRERVLLSDAPTPLSAIASFGAQSRSRTSQAPQDPRHEQGEPAPAARDDSQPVSLLQQLLKHCQQEAPVTFEQALRLTDDCRRCLKLGEGCTADVYRIRRPSGDESAVKVIPVGGGPNENGELPMSLSSVILECVMTRELSNLRYNETNQSATFIELKRIYCVQGTYHPILLKSWRDYDNQFCSENSDPALLEETQCYVLMEFEFGGKTLERSKITIEQLESVLLQVACSLAVAELELEFEHRDLHCDNVLVNTTQQEVIEFVLHGQKIRVRTAGVKASVIDYTLSRTRIGGQVYYTDLSRDSVLFQGTGSYQYDIYRIMKEQNGGNFFARRQALLDSYCNTATLTVAIREESEEKDGKMSESSIERFSRVSVITRTSGG</sequence>
<dbReference type="EMBL" id="CM023475">
    <property type="protein sequence ID" value="KAH7946006.1"/>
    <property type="molecule type" value="Genomic_DNA"/>
</dbReference>
<accession>A0ACB8CM07</accession>
<name>A0ACB8CM07_DERSI</name>
<protein>
    <submittedName>
        <fullName evidence="1">Uncharacterized protein</fullName>
    </submittedName>
</protein>
<gene>
    <name evidence="1" type="ORF">HPB49_018858</name>
</gene>
<evidence type="ECO:0000313" key="2">
    <source>
        <dbReference type="Proteomes" id="UP000821865"/>
    </source>
</evidence>
<dbReference type="Proteomes" id="UP000821865">
    <property type="component" value="Chromosome 6"/>
</dbReference>
<organism evidence="1 2">
    <name type="scientific">Dermacentor silvarum</name>
    <name type="common">Tick</name>
    <dbReference type="NCBI Taxonomy" id="543639"/>
    <lineage>
        <taxon>Eukaryota</taxon>
        <taxon>Metazoa</taxon>
        <taxon>Ecdysozoa</taxon>
        <taxon>Arthropoda</taxon>
        <taxon>Chelicerata</taxon>
        <taxon>Arachnida</taxon>
        <taxon>Acari</taxon>
        <taxon>Parasitiformes</taxon>
        <taxon>Ixodida</taxon>
        <taxon>Ixodoidea</taxon>
        <taxon>Ixodidae</taxon>
        <taxon>Rhipicephalinae</taxon>
        <taxon>Dermacentor</taxon>
    </lineage>
</organism>